<dbReference type="InterPro" id="IPR009003">
    <property type="entry name" value="Peptidase_S1_PA"/>
</dbReference>
<organism evidence="5 7">
    <name type="scientific">Steinernema hermaphroditum</name>
    <dbReference type="NCBI Taxonomy" id="289476"/>
    <lineage>
        <taxon>Eukaryota</taxon>
        <taxon>Metazoa</taxon>
        <taxon>Ecdysozoa</taxon>
        <taxon>Nematoda</taxon>
        <taxon>Chromadorea</taxon>
        <taxon>Rhabditida</taxon>
        <taxon>Tylenchina</taxon>
        <taxon>Panagrolaimomorpha</taxon>
        <taxon>Strongyloidoidea</taxon>
        <taxon>Steinernematidae</taxon>
        <taxon>Steinernema</taxon>
    </lineage>
</organism>
<dbReference type="InterPro" id="IPR018114">
    <property type="entry name" value="TRYPSIN_HIS"/>
</dbReference>
<dbReference type="FunFam" id="2.40.10.10:FF:000068">
    <property type="entry name" value="transmembrane protease serine 2"/>
    <property type="match status" value="1"/>
</dbReference>
<dbReference type="CDD" id="cd00190">
    <property type="entry name" value="Tryp_SPc"/>
    <property type="match status" value="1"/>
</dbReference>
<reference evidence="5" key="1">
    <citation type="submission" date="2023-06" db="EMBL/GenBank/DDBJ databases">
        <title>Genomic analysis of the entomopathogenic nematode Steinernema hermaphroditum.</title>
        <authorList>
            <person name="Schwarz E.M."/>
            <person name="Heppert J.K."/>
            <person name="Baniya A."/>
            <person name="Schwartz H.T."/>
            <person name="Tan C.-H."/>
            <person name="Antoshechkin I."/>
            <person name="Sternberg P.W."/>
            <person name="Goodrich-Blair H."/>
            <person name="Dillman A.R."/>
        </authorList>
    </citation>
    <scope>NUCLEOTIDE SEQUENCE</scope>
    <source>
        <strain evidence="5">PS9179</strain>
        <tissue evidence="5">Whole animal</tissue>
    </source>
</reference>
<keyword evidence="2" id="KW-0645">Protease</keyword>
<dbReference type="Proteomes" id="UP001175271">
    <property type="component" value="Unassembled WGS sequence"/>
</dbReference>
<accession>A0AA39M3T5</accession>
<keyword evidence="7" id="KW-1185">Reference proteome</keyword>
<evidence type="ECO:0000259" key="4">
    <source>
        <dbReference type="PROSITE" id="PS50240"/>
    </source>
</evidence>
<dbReference type="PROSITE" id="PS00134">
    <property type="entry name" value="TRYPSIN_HIS"/>
    <property type="match status" value="1"/>
</dbReference>
<dbReference type="EMBL" id="JAUCMV010000002">
    <property type="protein sequence ID" value="KAK0419868.1"/>
    <property type="molecule type" value="Genomic_DNA"/>
</dbReference>
<dbReference type="PROSITE" id="PS00135">
    <property type="entry name" value="TRYPSIN_SER"/>
    <property type="match status" value="1"/>
</dbReference>
<dbReference type="InterPro" id="IPR043504">
    <property type="entry name" value="Peptidase_S1_PA_chymotrypsin"/>
</dbReference>
<proteinExistence type="predicted"/>
<sequence length="276" mass="30522">MRLVFSCLAIVGLSLAAPANPHIGGPAELVIGGHRAYQGFFPYYVYLHQCGGSLITPKHVLTAAHCVDKDMEVDPGWIGATVEMGVDDNEDLTKEGVQARKVANVVLHQGWNKTGELRDDIAILELEEPFNLTNYVQLIKIKADDTELQKHYWTTAIGFGLSDLTKNDDGTYSGVWPRYLQYAYIPLIPLDQCKKTRPKVWEKQVCIGGKRLGVGNGDSGGPLSMTDNATPYQIGIASYIATGQYYNQDVYPATFTRTASYCDWMTEKTNGAFRCI</sequence>
<dbReference type="InterPro" id="IPR001314">
    <property type="entry name" value="Peptidase_S1A"/>
</dbReference>
<feature type="domain" description="Peptidase S1" evidence="4">
    <location>
        <begin position="30"/>
        <end position="270"/>
    </location>
</feature>
<dbReference type="EMBL" id="JAUCMV010000002">
    <property type="protein sequence ID" value="KAK0419867.1"/>
    <property type="molecule type" value="Genomic_DNA"/>
</dbReference>
<dbReference type="InterPro" id="IPR033116">
    <property type="entry name" value="TRYPSIN_SER"/>
</dbReference>
<evidence type="ECO:0000313" key="6">
    <source>
        <dbReference type="EMBL" id="KAK0419868.1"/>
    </source>
</evidence>
<evidence type="ECO:0000256" key="2">
    <source>
        <dbReference type="RuleBase" id="RU363034"/>
    </source>
</evidence>
<evidence type="ECO:0000313" key="5">
    <source>
        <dbReference type="EMBL" id="KAK0419867.1"/>
    </source>
</evidence>
<feature type="chain" id="PRO_5041589096" description="Peptidase S1 domain-containing protein" evidence="3">
    <location>
        <begin position="17"/>
        <end position="276"/>
    </location>
</feature>
<evidence type="ECO:0000256" key="3">
    <source>
        <dbReference type="SAM" id="SignalP"/>
    </source>
</evidence>
<dbReference type="Pfam" id="PF00089">
    <property type="entry name" value="Trypsin"/>
    <property type="match status" value="1"/>
</dbReference>
<dbReference type="GO" id="GO:0004252">
    <property type="term" value="F:serine-type endopeptidase activity"/>
    <property type="evidence" value="ECO:0007669"/>
    <property type="project" value="InterPro"/>
</dbReference>
<keyword evidence="2" id="KW-0720">Serine protease</keyword>
<dbReference type="PANTHER" id="PTHR24250">
    <property type="entry name" value="CHYMOTRYPSIN-RELATED"/>
    <property type="match status" value="1"/>
</dbReference>
<dbReference type="PRINTS" id="PR00722">
    <property type="entry name" value="CHYMOTRYPSIN"/>
</dbReference>
<dbReference type="PROSITE" id="PS50240">
    <property type="entry name" value="TRYPSIN_DOM"/>
    <property type="match status" value="1"/>
</dbReference>
<dbReference type="Gene3D" id="2.40.10.10">
    <property type="entry name" value="Trypsin-like serine proteases"/>
    <property type="match status" value="1"/>
</dbReference>
<keyword evidence="2" id="KW-0378">Hydrolase</keyword>
<dbReference type="SMART" id="SM00020">
    <property type="entry name" value="Tryp_SPc"/>
    <property type="match status" value="1"/>
</dbReference>
<keyword evidence="1" id="KW-1015">Disulfide bond</keyword>
<dbReference type="SUPFAM" id="SSF50494">
    <property type="entry name" value="Trypsin-like serine proteases"/>
    <property type="match status" value="1"/>
</dbReference>
<feature type="signal peptide" evidence="3">
    <location>
        <begin position="1"/>
        <end position="16"/>
    </location>
</feature>
<name>A0AA39M3T5_9BILA</name>
<comment type="caution">
    <text evidence="5">The sequence shown here is derived from an EMBL/GenBank/DDBJ whole genome shotgun (WGS) entry which is preliminary data.</text>
</comment>
<dbReference type="PANTHER" id="PTHR24250:SF27">
    <property type="entry name" value="ELASTASE 2 LIKE"/>
    <property type="match status" value="1"/>
</dbReference>
<evidence type="ECO:0000313" key="7">
    <source>
        <dbReference type="Proteomes" id="UP001175271"/>
    </source>
</evidence>
<gene>
    <name evidence="5" type="ORF">QR680_014377</name>
    <name evidence="6" type="ORF">QR680_014378</name>
</gene>
<protein>
    <recommendedName>
        <fullName evidence="4">Peptidase S1 domain-containing protein</fullName>
    </recommendedName>
</protein>
<dbReference type="InterPro" id="IPR001254">
    <property type="entry name" value="Trypsin_dom"/>
</dbReference>
<dbReference type="AlphaFoldDB" id="A0AA39M3T5"/>
<keyword evidence="3" id="KW-0732">Signal</keyword>
<evidence type="ECO:0000256" key="1">
    <source>
        <dbReference type="ARBA" id="ARBA00023157"/>
    </source>
</evidence>
<dbReference type="GO" id="GO:0006508">
    <property type="term" value="P:proteolysis"/>
    <property type="evidence" value="ECO:0007669"/>
    <property type="project" value="UniProtKB-KW"/>
</dbReference>